<protein>
    <submittedName>
        <fullName evidence="7">Carboxypeptidase-like protein</fullName>
    </submittedName>
</protein>
<keyword evidence="8" id="KW-1185">Reference proteome</keyword>
<dbReference type="SUPFAM" id="SSF56935">
    <property type="entry name" value="Porins"/>
    <property type="match status" value="1"/>
</dbReference>
<feature type="signal peptide" evidence="5">
    <location>
        <begin position="1"/>
        <end position="19"/>
    </location>
</feature>
<feature type="domain" description="Outer membrane protein beta-barrel" evidence="6">
    <location>
        <begin position="452"/>
        <end position="804"/>
    </location>
</feature>
<dbReference type="InterPro" id="IPR041700">
    <property type="entry name" value="OMP_b-brl_3"/>
</dbReference>
<reference evidence="7 8" key="1">
    <citation type="submission" date="2018-02" db="EMBL/GenBank/DDBJ databases">
        <title>Genomic Encyclopedia of Archaeal and Bacterial Type Strains, Phase II (KMG-II): from individual species to whole genera.</title>
        <authorList>
            <person name="Goeker M."/>
        </authorList>
    </citation>
    <scope>NUCLEOTIDE SEQUENCE [LARGE SCALE GENOMIC DNA]</scope>
    <source>
        <strain evidence="7 8">DSM 16809</strain>
    </source>
</reference>
<evidence type="ECO:0000313" key="8">
    <source>
        <dbReference type="Proteomes" id="UP000239002"/>
    </source>
</evidence>
<dbReference type="Gene3D" id="2.40.170.20">
    <property type="entry name" value="TonB-dependent receptor, beta-barrel domain"/>
    <property type="match status" value="1"/>
</dbReference>
<comment type="subcellular location">
    <subcellularLocation>
        <location evidence="1">Cell outer membrane</location>
    </subcellularLocation>
</comment>
<evidence type="ECO:0000256" key="1">
    <source>
        <dbReference type="ARBA" id="ARBA00004442"/>
    </source>
</evidence>
<gene>
    <name evidence="7" type="ORF">LY01_00894</name>
</gene>
<dbReference type="GO" id="GO:0009279">
    <property type="term" value="C:cell outer membrane"/>
    <property type="evidence" value="ECO:0007669"/>
    <property type="project" value="UniProtKB-SubCell"/>
</dbReference>
<dbReference type="SUPFAM" id="SSF49464">
    <property type="entry name" value="Carboxypeptidase regulatory domain-like"/>
    <property type="match status" value="1"/>
</dbReference>
<evidence type="ECO:0000256" key="3">
    <source>
        <dbReference type="ARBA" id="ARBA00023237"/>
    </source>
</evidence>
<feature type="compositionally biased region" description="Low complexity" evidence="4">
    <location>
        <begin position="468"/>
        <end position="486"/>
    </location>
</feature>
<dbReference type="InterPro" id="IPR008969">
    <property type="entry name" value="CarboxyPept-like_regulatory"/>
</dbReference>
<organism evidence="7 8">
    <name type="scientific">Nonlabens xylanidelens</name>
    <dbReference type="NCBI Taxonomy" id="191564"/>
    <lineage>
        <taxon>Bacteria</taxon>
        <taxon>Pseudomonadati</taxon>
        <taxon>Bacteroidota</taxon>
        <taxon>Flavobacteriia</taxon>
        <taxon>Flavobacteriales</taxon>
        <taxon>Flavobacteriaceae</taxon>
        <taxon>Nonlabens</taxon>
    </lineage>
</organism>
<evidence type="ECO:0000313" key="7">
    <source>
        <dbReference type="EMBL" id="PPK97067.1"/>
    </source>
</evidence>
<dbReference type="RefSeq" id="WP_104514583.1">
    <property type="nucleotide sequence ID" value="NZ_MQVW01000027.1"/>
</dbReference>
<name>A0A2S6IS39_9FLAO</name>
<keyword evidence="7" id="KW-0378">Hydrolase</keyword>
<dbReference type="Proteomes" id="UP000239002">
    <property type="component" value="Unassembled WGS sequence"/>
</dbReference>
<dbReference type="InterPro" id="IPR036942">
    <property type="entry name" value="Beta-barrel_TonB_sf"/>
</dbReference>
<proteinExistence type="predicted"/>
<dbReference type="AlphaFoldDB" id="A0A2S6IS39"/>
<sequence length="922" mass="101995">MRLLFVAVFLMAFSFSSQAQQFTIKGIVSDSLTNEKLLSATVYLESAKDSTLITYSITDIEGVFTLSGNTAYEKVALIASFQGYKNYSKTINLNDERELDLGAIYLNSDIESLNSIVVTARKAPITVKQDTLEFNAKSFKTKADATLEDVMKELPGVKVDKDGKITVNGKEVSKILVNGKEFFGDDPQIALKNLPKEIIDKIQVTESKTDAQKANGEDGDANVSEINITIDEDKNKGWFSRLTAGGGTDDRYSMSGIVNYFNEDFKLSVLGSSNNINSPGFSFDEIYDAMGSSAYSISRSSNGSFGVNGVNFGGSGGITSSDSAGLNMSNDWGKTVSASVNYFYGGNDTKSASDSRRTTFLPDRTFNTESSSRGDRSGNSHRISGRVEVKPDTLTTISVRPNINISDNYSDSTSSSLSSDENGNNINSVNTSSISDSKSRSYSASMNLSRRTQEKGTNYGFYGNVNKNNSDSQSDFNSTTTTFDTSGNPETPEVQDQLIDEDSDSQSFSITPYLNKKLTETMGLVLNYNFEAGKETNQRSIFDRDGSGNLVFNTTLSNDYEVKNTQQRPSVGLRYKKNDLRLDVSAGVIYQTLDSEDQLLSTSFEKEFTDPYVRANLSYKFGKFGRVYLNYRNSVNIPSVRQLQPVENTTNPQNIVIGNPDLDASQRHNVYFNLSRYDWEKGSGFYSGGGFTYTDNSVAAITTTDLDLIRTTTYTNINGEYNGYLYSSFSKTWKKDAREIGFDLSLDASISVDKGFTNGVAFQSDNLSFSPSLTFEYSLRDYIDVDLEYQITANKTQYDIASISEQDFVNQRVAIDITTSWPQHVILGLRGEYNKFGNISGDFDDDSIVLIGSLGYKFAKDKATVKLKAYDILNQIIDTNRTITGDYVADTSSLVLKQYFMLSFTYKFSKFGGKDPNRDNGF</sequence>
<evidence type="ECO:0000256" key="4">
    <source>
        <dbReference type="SAM" id="MobiDB-lite"/>
    </source>
</evidence>
<feature type="compositionally biased region" description="Low complexity" evidence="4">
    <location>
        <begin position="402"/>
        <end position="445"/>
    </location>
</feature>
<dbReference type="Pfam" id="PF13715">
    <property type="entry name" value="CarbopepD_reg_2"/>
    <property type="match status" value="1"/>
</dbReference>
<keyword evidence="7" id="KW-0645">Protease</keyword>
<keyword evidence="7" id="KW-0121">Carboxypeptidase</keyword>
<dbReference type="OrthoDB" id="1682379at2"/>
<dbReference type="EMBL" id="PTJE01000001">
    <property type="protein sequence ID" value="PPK97067.1"/>
    <property type="molecule type" value="Genomic_DNA"/>
</dbReference>
<feature type="chain" id="PRO_5015404077" evidence="5">
    <location>
        <begin position="20"/>
        <end position="922"/>
    </location>
</feature>
<evidence type="ECO:0000256" key="2">
    <source>
        <dbReference type="ARBA" id="ARBA00023136"/>
    </source>
</evidence>
<accession>A0A2S6IS39</accession>
<keyword evidence="2" id="KW-0472">Membrane</keyword>
<comment type="caution">
    <text evidence="7">The sequence shown here is derived from an EMBL/GenBank/DDBJ whole genome shotgun (WGS) entry which is preliminary data.</text>
</comment>
<keyword evidence="3" id="KW-0998">Cell outer membrane</keyword>
<feature type="region of interest" description="Disordered" evidence="4">
    <location>
        <begin position="347"/>
        <end position="506"/>
    </location>
</feature>
<dbReference type="GO" id="GO:0004180">
    <property type="term" value="F:carboxypeptidase activity"/>
    <property type="evidence" value="ECO:0007669"/>
    <property type="project" value="UniProtKB-KW"/>
</dbReference>
<keyword evidence="5" id="KW-0732">Signal</keyword>
<evidence type="ECO:0000256" key="5">
    <source>
        <dbReference type="SAM" id="SignalP"/>
    </source>
</evidence>
<evidence type="ECO:0000259" key="6">
    <source>
        <dbReference type="Pfam" id="PF14905"/>
    </source>
</evidence>
<dbReference type="Pfam" id="PF14905">
    <property type="entry name" value="OMP_b-brl_3"/>
    <property type="match status" value="1"/>
</dbReference>